<protein>
    <submittedName>
        <fullName evidence="1">Uncharacterized protein</fullName>
    </submittedName>
</protein>
<name>A0A099NI62_PICKU</name>
<reference evidence="2" key="1">
    <citation type="journal article" date="2014" name="Microb. Cell Fact.">
        <title>Exploiting Issatchenkia orientalis SD108 for succinic acid production.</title>
        <authorList>
            <person name="Xiao H."/>
            <person name="Shao Z."/>
            <person name="Jiang Y."/>
            <person name="Dole S."/>
            <person name="Zhao H."/>
        </authorList>
    </citation>
    <scope>NUCLEOTIDE SEQUENCE [LARGE SCALE GENOMIC DNA]</scope>
    <source>
        <strain evidence="2">SD108</strain>
    </source>
</reference>
<gene>
    <name evidence="1" type="ORF">JL09_g7015</name>
</gene>
<dbReference type="HOGENOM" id="CLU_3435977_0_0_1"/>
<dbReference type="Proteomes" id="UP000029867">
    <property type="component" value="Unassembled WGS sequence"/>
</dbReference>
<sequence>MDAVSIDLELFGR</sequence>
<dbReference type="EMBL" id="JQFK01002340">
    <property type="protein sequence ID" value="KGK32378.1"/>
    <property type="molecule type" value="Genomic_DNA"/>
</dbReference>
<comment type="caution">
    <text evidence="1">The sequence shown here is derived from an EMBL/GenBank/DDBJ whole genome shotgun (WGS) entry which is preliminary data.</text>
</comment>
<proteinExistence type="predicted"/>
<accession>A0A099NI62</accession>
<organism evidence="1 2">
    <name type="scientific">Pichia kudriavzevii</name>
    <name type="common">Yeast</name>
    <name type="synonym">Issatchenkia orientalis</name>
    <dbReference type="NCBI Taxonomy" id="4909"/>
    <lineage>
        <taxon>Eukaryota</taxon>
        <taxon>Fungi</taxon>
        <taxon>Dikarya</taxon>
        <taxon>Ascomycota</taxon>
        <taxon>Saccharomycotina</taxon>
        <taxon>Pichiomycetes</taxon>
        <taxon>Pichiales</taxon>
        <taxon>Pichiaceae</taxon>
        <taxon>Pichia</taxon>
    </lineage>
</organism>
<evidence type="ECO:0000313" key="1">
    <source>
        <dbReference type="EMBL" id="KGK32378.1"/>
    </source>
</evidence>
<evidence type="ECO:0000313" key="2">
    <source>
        <dbReference type="Proteomes" id="UP000029867"/>
    </source>
</evidence>